<dbReference type="InterPro" id="IPR000897">
    <property type="entry name" value="SRP54_GTPase_dom"/>
</dbReference>
<dbReference type="CDD" id="cd14826">
    <property type="entry name" value="SR_alpha_SRX"/>
    <property type="match status" value="1"/>
</dbReference>
<comment type="similarity">
    <text evidence="2">Belongs to the GTP-binding SRP family.</text>
</comment>
<evidence type="ECO:0000256" key="8">
    <source>
        <dbReference type="ARBA" id="ARBA00023170"/>
    </source>
</evidence>
<reference evidence="13" key="1">
    <citation type="journal article" date="2020" name="Stud. Mycol.">
        <title>101 Dothideomycetes genomes: a test case for predicting lifestyles and emergence of pathogens.</title>
        <authorList>
            <person name="Haridas S."/>
            <person name="Albert R."/>
            <person name="Binder M."/>
            <person name="Bloem J."/>
            <person name="Labutti K."/>
            <person name="Salamov A."/>
            <person name="Andreopoulos B."/>
            <person name="Baker S."/>
            <person name="Barry K."/>
            <person name="Bills G."/>
            <person name="Bluhm B."/>
            <person name="Cannon C."/>
            <person name="Castanera R."/>
            <person name="Culley D."/>
            <person name="Daum C."/>
            <person name="Ezra D."/>
            <person name="Gonzalez J."/>
            <person name="Henrissat B."/>
            <person name="Kuo A."/>
            <person name="Liang C."/>
            <person name="Lipzen A."/>
            <person name="Lutzoni F."/>
            <person name="Magnuson J."/>
            <person name="Mondo S."/>
            <person name="Nolan M."/>
            <person name="Ohm R."/>
            <person name="Pangilinan J."/>
            <person name="Park H.-J."/>
            <person name="Ramirez L."/>
            <person name="Alfaro M."/>
            <person name="Sun H."/>
            <person name="Tritt A."/>
            <person name="Yoshinaga Y."/>
            <person name="Zwiers L.-H."/>
            <person name="Turgeon B."/>
            <person name="Goodwin S."/>
            <person name="Spatafora J."/>
            <person name="Crous P."/>
            <person name="Grigoriev I."/>
        </authorList>
    </citation>
    <scope>NUCLEOTIDE SEQUENCE</scope>
    <source>
        <strain evidence="13">CBS 113389</strain>
    </source>
</reference>
<evidence type="ECO:0000256" key="3">
    <source>
        <dbReference type="ARBA" id="ARBA00011870"/>
    </source>
</evidence>
<dbReference type="SUPFAM" id="SSF47364">
    <property type="entry name" value="Domain of the SRP/SRP receptor G-proteins"/>
    <property type="match status" value="1"/>
</dbReference>
<comment type="subcellular location">
    <subcellularLocation>
        <location evidence="1">Endoplasmic reticulum membrane</location>
        <topology evidence="1">Peripheral membrane protein</topology>
        <orientation evidence="1">Cytoplasmic side</orientation>
    </subcellularLocation>
</comment>
<proteinExistence type="inferred from homology"/>
<evidence type="ECO:0000313" key="13">
    <source>
        <dbReference type="EMBL" id="KAF2479582.1"/>
    </source>
</evidence>
<protein>
    <recommendedName>
        <fullName evidence="9">Signal recognition particle receptor subunit alpha homolog</fullName>
    </recommendedName>
    <alternativeName>
        <fullName evidence="10">Docking protein alpha</fullName>
    </alternativeName>
</protein>
<evidence type="ECO:0000256" key="10">
    <source>
        <dbReference type="ARBA" id="ARBA00081194"/>
    </source>
</evidence>
<dbReference type="InterPro" id="IPR042101">
    <property type="entry name" value="SRP54_N_sf"/>
</dbReference>
<dbReference type="EMBL" id="MU001641">
    <property type="protein sequence ID" value="KAF2479582.1"/>
    <property type="molecule type" value="Genomic_DNA"/>
</dbReference>
<dbReference type="GO" id="GO:0006886">
    <property type="term" value="P:intracellular protein transport"/>
    <property type="evidence" value="ECO:0007669"/>
    <property type="project" value="InterPro"/>
</dbReference>
<feature type="compositionally biased region" description="Low complexity" evidence="11">
    <location>
        <begin position="239"/>
        <end position="252"/>
    </location>
</feature>
<organism evidence="13 14">
    <name type="scientific">Neohortaea acidophila</name>
    <dbReference type="NCBI Taxonomy" id="245834"/>
    <lineage>
        <taxon>Eukaryota</taxon>
        <taxon>Fungi</taxon>
        <taxon>Dikarya</taxon>
        <taxon>Ascomycota</taxon>
        <taxon>Pezizomycotina</taxon>
        <taxon>Dothideomycetes</taxon>
        <taxon>Dothideomycetidae</taxon>
        <taxon>Mycosphaerellales</taxon>
        <taxon>Teratosphaeriaceae</taxon>
        <taxon>Neohortaea</taxon>
    </lineage>
</organism>
<dbReference type="InterPro" id="IPR011012">
    <property type="entry name" value="Longin-like_dom_sf"/>
</dbReference>
<keyword evidence="5" id="KW-0256">Endoplasmic reticulum</keyword>
<evidence type="ECO:0000256" key="4">
    <source>
        <dbReference type="ARBA" id="ARBA00022741"/>
    </source>
</evidence>
<evidence type="ECO:0000256" key="9">
    <source>
        <dbReference type="ARBA" id="ARBA00071429"/>
    </source>
</evidence>
<dbReference type="InterPro" id="IPR027417">
    <property type="entry name" value="P-loop_NTPase"/>
</dbReference>
<feature type="compositionally biased region" description="Basic residues" evidence="11">
    <location>
        <begin position="259"/>
        <end position="272"/>
    </location>
</feature>
<keyword evidence="14" id="KW-1185">Reference proteome</keyword>
<gene>
    <name evidence="13" type="ORF">BDY17DRAFT_304227</name>
</gene>
<feature type="domain" description="SRP54-type proteins GTP-binding" evidence="12">
    <location>
        <begin position="660"/>
        <end position="673"/>
    </location>
</feature>
<feature type="compositionally biased region" description="Basic and acidic residues" evidence="11">
    <location>
        <begin position="180"/>
        <end position="189"/>
    </location>
</feature>
<dbReference type="AlphaFoldDB" id="A0A6A6PHW1"/>
<accession>A0A6A6PHW1</accession>
<dbReference type="SMART" id="SM00962">
    <property type="entry name" value="SRP54"/>
    <property type="match status" value="1"/>
</dbReference>
<dbReference type="GO" id="GO:0005785">
    <property type="term" value="C:signal recognition particle receptor complex"/>
    <property type="evidence" value="ECO:0007669"/>
    <property type="project" value="InterPro"/>
</dbReference>
<name>A0A6A6PHW1_9PEZI</name>
<dbReference type="Gene3D" id="3.30.450.60">
    <property type="match status" value="1"/>
</dbReference>
<dbReference type="PANTHER" id="PTHR43134">
    <property type="entry name" value="SIGNAL RECOGNITION PARTICLE RECEPTOR SUBUNIT ALPHA"/>
    <property type="match status" value="1"/>
</dbReference>
<evidence type="ECO:0000313" key="14">
    <source>
        <dbReference type="Proteomes" id="UP000799767"/>
    </source>
</evidence>
<dbReference type="Gene3D" id="3.40.50.300">
    <property type="entry name" value="P-loop containing nucleotide triphosphate hydrolases"/>
    <property type="match status" value="1"/>
</dbReference>
<dbReference type="SMART" id="SM00963">
    <property type="entry name" value="SRP54_N"/>
    <property type="match status" value="1"/>
</dbReference>
<feature type="region of interest" description="Disordered" evidence="11">
    <location>
        <begin position="131"/>
        <end position="315"/>
    </location>
</feature>
<dbReference type="InterPro" id="IPR007222">
    <property type="entry name" value="Sig_recog_particle_rcpt_asu_N"/>
</dbReference>
<dbReference type="InterPro" id="IPR013822">
    <property type="entry name" value="Signal_recog_particl_SRP54_hlx"/>
</dbReference>
<dbReference type="GO" id="GO:0003924">
    <property type="term" value="F:GTPase activity"/>
    <property type="evidence" value="ECO:0007669"/>
    <property type="project" value="InterPro"/>
</dbReference>
<keyword evidence="7" id="KW-0472">Membrane</keyword>
<dbReference type="Pfam" id="PF00448">
    <property type="entry name" value="SRP54"/>
    <property type="match status" value="1"/>
</dbReference>
<dbReference type="InterPro" id="IPR036225">
    <property type="entry name" value="SRP/SRP_N"/>
</dbReference>
<evidence type="ECO:0000256" key="2">
    <source>
        <dbReference type="ARBA" id="ARBA00008531"/>
    </source>
</evidence>
<evidence type="ECO:0000259" key="12">
    <source>
        <dbReference type="PROSITE" id="PS00300"/>
    </source>
</evidence>
<sequence>MLDAFEIITTSGIVLWRKHYTPVSSNVINSLINDVFIEERGGQKAGGQDGGTNPPYKKDKYTLRWTTGKDLGLIFVAVYQSLLHLSWADSLLTAVRALFIKQFAPELKNPNVTAIDARQFNQTFDALVRRLDTGSTRRPSEPDSDVGPPELTPPSSTVSAGEDEPPPLPVSASATFKKPAIPERQKEDVAVIDDTTSADATPVPTPDTSRPGTPAGQPVSGVLVAKGGPGKFSRRARKANSSMLSNSAPASSGDESPARKPKGGKTSVKQKRRWDTDGGIVEGDDEVLDYSASGPTSAPGEDDRDFDLTDVNADEMGSRTRKGEFVLKDLDDEINAILSSQSTSRASKTDPSAESSGLLSSASSKISGLFRNVVGGKTLSKADLQQPLQQMQTHLLEKNVAREAAERLCTSVETDLLDQKTASFTSIDKTIHESMSKALTRILTPTSSLDLLRNINNTITGPTSRPYVISIVGVNGVGKSTNLSKIAYFLLQNNFRVLVVAADTFRSGAVEQLRVHVRNLSELSQREQVGTVELFEKGYGKDAATVARDAVTYAGTGEGKRFDVVLIDTAGRRHNDTRLMSSLTKFGQLANPDKIFMVGEALVGTDSVAQARNFAKEFVDTKGQLRNNGVGMDGFIISKCDTVGDMVGTLVSMVHATGIPVVFLGVGQHYGDLRGLNVGWAVDKLMR</sequence>
<keyword evidence="4" id="KW-0547">Nucleotide-binding</keyword>
<dbReference type="GeneID" id="54475696"/>
<comment type="subunit">
    <text evidence="3">Heterodimer of an alpha and a beta chain.</text>
</comment>
<evidence type="ECO:0000256" key="7">
    <source>
        <dbReference type="ARBA" id="ARBA00023136"/>
    </source>
</evidence>
<evidence type="ECO:0000256" key="5">
    <source>
        <dbReference type="ARBA" id="ARBA00022824"/>
    </source>
</evidence>
<dbReference type="RefSeq" id="XP_033586152.1">
    <property type="nucleotide sequence ID" value="XM_033734694.1"/>
</dbReference>
<dbReference type="GO" id="GO:0006614">
    <property type="term" value="P:SRP-dependent cotranslational protein targeting to membrane"/>
    <property type="evidence" value="ECO:0007669"/>
    <property type="project" value="InterPro"/>
</dbReference>
<dbReference type="FunFam" id="1.20.120.140:FF:000009">
    <property type="entry name" value="Signal sequence receptor alpha subunit"/>
    <property type="match status" value="1"/>
</dbReference>
<dbReference type="SMART" id="SM00382">
    <property type="entry name" value="AAA"/>
    <property type="match status" value="1"/>
</dbReference>
<dbReference type="OrthoDB" id="1727884at2759"/>
<keyword evidence="8" id="KW-0675">Receptor</keyword>
<evidence type="ECO:0000256" key="11">
    <source>
        <dbReference type="SAM" id="MobiDB-lite"/>
    </source>
</evidence>
<dbReference type="GO" id="GO:0005047">
    <property type="term" value="F:signal recognition particle binding"/>
    <property type="evidence" value="ECO:0007669"/>
    <property type="project" value="InterPro"/>
</dbReference>
<keyword evidence="6" id="KW-0342">GTP-binding</keyword>
<dbReference type="SUPFAM" id="SSF64356">
    <property type="entry name" value="SNARE-like"/>
    <property type="match status" value="1"/>
</dbReference>
<dbReference type="Gene3D" id="1.20.120.140">
    <property type="entry name" value="Signal recognition particle SRP54, nucleotide-binding domain"/>
    <property type="match status" value="1"/>
</dbReference>
<dbReference type="GO" id="GO:0005525">
    <property type="term" value="F:GTP binding"/>
    <property type="evidence" value="ECO:0007669"/>
    <property type="project" value="UniProtKB-KW"/>
</dbReference>
<dbReference type="Pfam" id="PF04086">
    <property type="entry name" value="SRP-alpha_N"/>
    <property type="match status" value="1"/>
</dbReference>
<evidence type="ECO:0000256" key="6">
    <source>
        <dbReference type="ARBA" id="ARBA00023134"/>
    </source>
</evidence>
<dbReference type="PROSITE" id="PS00300">
    <property type="entry name" value="SRP54"/>
    <property type="match status" value="1"/>
</dbReference>
<dbReference type="FunFam" id="3.40.50.300:FF:000566">
    <property type="entry name" value="Signal recognition particle receptor subunit alpha"/>
    <property type="match status" value="1"/>
</dbReference>
<evidence type="ECO:0000256" key="1">
    <source>
        <dbReference type="ARBA" id="ARBA00004397"/>
    </source>
</evidence>
<dbReference type="SUPFAM" id="SSF52540">
    <property type="entry name" value="P-loop containing nucleoside triphosphate hydrolases"/>
    <property type="match status" value="1"/>
</dbReference>
<dbReference type="InterPro" id="IPR003593">
    <property type="entry name" value="AAA+_ATPase"/>
</dbReference>
<dbReference type="PANTHER" id="PTHR43134:SF1">
    <property type="entry name" value="SIGNAL RECOGNITION PARTICLE RECEPTOR SUBUNIT ALPHA"/>
    <property type="match status" value="1"/>
</dbReference>
<dbReference type="Proteomes" id="UP000799767">
    <property type="component" value="Unassembled WGS sequence"/>
</dbReference>
<dbReference type="Pfam" id="PF02881">
    <property type="entry name" value="SRP54_N"/>
    <property type="match status" value="1"/>
</dbReference>